<protein>
    <submittedName>
        <fullName evidence="1">Acyloxyacyl hydrolase</fullName>
    </submittedName>
</protein>
<dbReference type="RefSeq" id="WP_252742421.1">
    <property type="nucleotide sequence ID" value="NZ_JAMXIB010000020.1"/>
</dbReference>
<dbReference type="Proteomes" id="UP001206312">
    <property type="component" value="Unassembled WGS sequence"/>
</dbReference>
<name>A0ABT1B183_9FLAO</name>
<dbReference type="EMBL" id="JAMXIB010000020">
    <property type="protein sequence ID" value="MCO5726049.1"/>
    <property type="molecule type" value="Genomic_DNA"/>
</dbReference>
<sequence length="366" mass="41658">MVSRGLEIIVLVAVFLAATTFGFSQQAVPERALVRSVGAKFHVGSVLIHSRELRPIEDSYPLGLELDFAWHKISQRAWESCMCYPRMGIALTYWDYDNPDVLGQGVTGLFYIEPFFNTRGRVNYSVRMGFGLSYQNSPYDPVENPDNLSYSTYLAFPLQLGGSVHYRLAPRWMLDGMLVYNHFSNGGVRKPNKGINWPSIGLGFSYYLEDFEFKQRAEVDWRKNGPPQKRLDVTMFLSYEEPRENLFVFSPGLEVKWSRQFARLNAYTLGGEFMYDNGTGFVLDQEGDSTTPLKAGLAAGHEFLLGKFLFSQQFGAYLYNPNPEHPDFYQRYGLVYRINKRFSAGISLKAHGHVANFLDARVGVTL</sequence>
<evidence type="ECO:0000313" key="2">
    <source>
        <dbReference type="Proteomes" id="UP001206312"/>
    </source>
</evidence>
<dbReference type="Gene3D" id="2.40.160.20">
    <property type="match status" value="1"/>
</dbReference>
<keyword evidence="1" id="KW-0378">Hydrolase</keyword>
<comment type="caution">
    <text evidence="1">The sequence shown here is derived from an EMBL/GenBank/DDBJ whole genome shotgun (WGS) entry which is preliminary data.</text>
</comment>
<dbReference type="InterPro" id="IPR018550">
    <property type="entry name" value="Lipid-A_deacylase-rel"/>
</dbReference>
<dbReference type="Pfam" id="PF09411">
    <property type="entry name" value="PagL"/>
    <property type="match status" value="1"/>
</dbReference>
<dbReference type="GO" id="GO:0016787">
    <property type="term" value="F:hydrolase activity"/>
    <property type="evidence" value="ECO:0007669"/>
    <property type="project" value="UniProtKB-KW"/>
</dbReference>
<proteinExistence type="predicted"/>
<keyword evidence="2" id="KW-1185">Reference proteome</keyword>
<accession>A0ABT1B183</accession>
<reference evidence="1 2" key="1">
    <citation type="submission" date="2022-06" db="EMBL/GenBank/DDBJ databases">
        <authorList>
            <person name="Xuan X."/>
        </authorList>
    </citation>
    <scope>NUCLEOTIDE SEQUENCE [LARGE SCALE GENOMIC DNA]</scope>
    <source>
        <strain evidence="1 2">2V75</strain>
    </source>
</reference>
<organism evidence="1 2">
    <name type="scientific">Robiginitalea marina</name>
    <dbReference type="NCBI Taxonomy" id="2954105"/>
    <lineage>
        <taxon>Bacteria</taxon>
        <taxon>Pseudomonadati</taxon>
        <taxon>Bacteroidota</taxon>
        <taxon>Flavobacteriia</taxon>
        <taxon>Flavobacteriales</taxon>
        <taxon>Flavobacteriaceae</taxon>
        <taxon>Robiginitalea</taxon>
    </lineage>
</organism>
<evidence type="ECO:0000313" key="1">
    <source>
        <dbReference type="EMBL" id="MCO5726049.1"/>
    </source>
</evidence>
<gene>
    <name evidence="1" type="ORF">NG653_14390</name>
</gene>